<dbReference type="RefSeq" id="XP_065671746.1">
    <property type="nucleotide sequence ID" value="XM_065815674.1"/>
</dbReference>
<feature type="region of interest" description="Disordered" evidence="1">
    <location>
        <begin position="54"/>
        <end position="85"/>
    </location>
</feature>
<feature type="compositionally biased region" description="Polar residues" evidence="1">
    <location>
        <begin position="54"/>
        <end position="64"/>
    </location>
</feature>
<gene>
    <name evidence="3" type="primary">LOC136089622</name>
</gene>
<evidence type="ECO:0000313" key="2">
    <source>
        <dbReference type="Proteomes" id="UP001652625"/>
    </source>
</evidence>
<name>A0ABM4DBK6_HYDVU</name>
<organism evidence="2 3">
    <name type="scientific">Hydra vulgaris</name>
    <name type="common">Hydra</name>
    <name type="synonym">Hydra attenuata</name>
    <dbReference type="NCBI Taxonomy" id="6087"/>
    <lineage>
        <taxon>Eukaryota</taxon>
        <taxon>Metazoa</taxon>
        <taxon>Cnidaria</taxon>
        <taxon>Hydrozoa</taxon>
        <taxon>Hydroidolina</taxon>
        <taxon>Anthoathecata</taxon>
        <taxon>Aplanulata</taxon>
        <taxon>Hydridae</taxon>
        <taxon>Hydra</taxon>
    </lineage>
</organism>
<feature type="region of interest" description="Disordered" evidence="1">
    <location>
        <begin position="1"/>
        <end position="26"/>
    </location>
</feature>
<evidence type="ECO:0000313" key="3">
    <source>
        <dbReference type="RefSeq" id="XP_065671746.1"/>
    </source>
</evidence>
<reference evidence="3" key="1">
    <citation type="submission" date="2025-08" db="UniProtKB">
        <authorList>
            <consortium name="RefSeq"/>
        </authorList>
    </citation>
    <scope>IDENTIFICATION</scope>
</reference>
<dbReference type="Proteomes" id="UP001652625">
    <property type="component" value="Chromosome 13"/>
</dbReference>
<sequence length="187" mass="21949">MNRTQKLSGAEFKKKRKQRQESDEKLQKCFKKWLVTNSVEKQVISEDICIEVNDNSTDSNQSQKEFCATDSEPTREDGNAQLSGPAEMDEDELHSEISEIAVASEENFQHRDSATWLKITDNTRCFLIEHGPEQDRREFFPNTPCDFDNRMQHFSSKWYENIHSNGVKFVRTWLQYSDKKDSLFCFC</sequence>
<proteinExistence type="predicted"/>
<evidence type="ECO:0000256" key="1">
    <source>
        <dbReference type="SAM" id="MobiDB-lite"/>
    </source>
</evidence>
<protein>
    <submittedName>
        <fullName evidence="3">Zinc finger MYM-type protein 5-like</fullName>
    </submittedName>
</protein>
<dbReference type="GeneID" id="136089622"/>
<keyword evidence="2" id="KW-1185">Reference proteome</keyword>
<accession>A0ABM4DBK6</accession>